<dbReference type="GO" id="GO:0071555">
    <property type="term" value="P:cell wall organization"/>
    <property type="evidence" value="ECO:0007669"/>
    <property type="project" value="TreeGrafter"/>
</dbReference>
<keyword evidence="2" id="KW-0378">Hydrolase</keyword>
<evidence type="ECO:0000313" key="6">
    <source>
        <dbReference type="EMBL" id="MBC9813685.1"/>
    </source>
</evidence>
<dbReference type="Gene3D" id="3.90.1310.10">
    <property type="entry name" value="Penicillin-binding protein 2a (Domain 2)"/>
    <property type="match status" value="1"/>
</dbReference>
<dbReference type="GO" id="GO:0005886">
    <property type="term" value="C:plasma membrane"/>
    <property type="evidence" value="ECO:0007669"/>
    <property type="project" value="TreeGrafter"/>
</dbReference>
<keyword evidence="2" id="KW-0645">Protease</keyword>
<dbReference type="PROSITE" id="PS51178">
    <property type="entry name" value="PASTA"/>
    <property type="match status" value="1"/>
</dbReference>
<evidence type="ECO:0000256" key="3">
    <source>
        <dbReference type="ARBA" id="ARBA00023136"/>
    </source>
</evidence>
<dbReference type="InterPro" id="IPR005543">
    <property type="entry name" value="PASTA_dom"/>
</dbReference>
<sequence>MEFISTRKKKKVKDNKSIYLRAYLIYFSFVIIMIVVVVKTIMLQFEGRSEVFTTNDGVQEKMPTRTVKRIPRRGEILDANYNPMITSVSFYDIHMDPTVIDQKLFDEGINELSQGLSEMYPTRSASEWERYIRSARSSKKRYLLIKRKATIEEKKELANLPIFNKGRLKGGLIDSEETIVRKRPHGELLKRTLGYYRAPDRKAGELRVGIEGAFNDYLAGEYGEEIEQKYGNGWKKTGQIIRESVEGANVVTSIDLEIQEVAHTELERQLRNQDAKHGSVIVMDVKTGFVKAIASLTKASDGNYYETFNHAIGTKEVPGSTFKLASLMALLEDGKVNITDEVNASGEYHFYNNVMTDHDGGYGKITIKQAFEKSSNVFTKIVHNAYKGNKESFVNRLRSFGLADSLGLDIKGEVKPTMYYPSHPNWSGISLPWMAVGYEVQQTPLQTLAFYNAVANNGKFVKPQFVQEIRRGQEVIKKFEPIVLRERICKESTIRTLKSCLEGVMINGTGRALKSSYFSIAGKTGTARILNADNTYGDKGSYKYQASFVGYFPADEPMYSCIVVISEPKSDIYGARVSGTVFSAIANKVYASTLKYHEAINEKKQRLEEAPVSKDGNRTDLEKVLRTFKVPHTIHNDGEWLSTTKQEKSIDLEPRYIGDKTVPNVVGMSAKDAVFLIEKTGMRAKVIGYGAVVTQSIPAGTKVSNNTVVLTLK</sequence>
<dbReference type="SUPFAM" id="SSF56601">
    <property type="entry name" value="beta-lactamase/transpeptidase-like"/>
    <property type="match status" value="1"/>
</dbReference>
<evidence type="ECO:0000259" key="5">
    <source>
        <dbReference type="PROSITE" id="PS51178"/>
    </source>
</evidence>
<dbReference type="Gene3D" id="3.30.10.20">
    <property type="match status" value="1"/>
</dbReference>
<gene>
    <name evidence="6" type="ORF">H9Y05_14510</name>
</gene>
<dbReference type="RefSeq" id="WP_216714697.1">
    <property type="nucleotide sequence ID" value="NZ_JACVEL010000013.1"/>
</dbReference>
<evidence type="ECO:0000256" key="4">
    <source>
        <dbReference type="SAM" id="Phobius"/>
    </source>
</evidence>
<keyword evidence="7" id="KW-1185">Reference proteome</keyword>
<dbReference type="Pfam" id="PF03793">
    <property type="entry name" value="PASTA"/>
    <property type="match status" value="1"/>
</dbReference>
<dbReference type="InterPro" id="IPR036138">
    <property type="entry name" value="PBP_dimer_sf"/>
</dbReference>
<keyword evidence="4" id="KW-0812">Transmembrane</keyword>
<organism evidence="6 7">
    <name type="scientific">Taishania pollutisoli</name>
    <dbReference type="NCBI Taxonomy" id="2766479"/>
    <lineage>
        <taxon>Bacteria</taxon>
        <taxon>Pseudomonadati</taxon>
        <taxon>Bacteroidota</taxon>
        <taxon>Flavobacteriia</taxon>
        <taxon>Flavobacteriales</taxon>
        <taxon>Crocinitomicaceae</taxon>
        <taxon>Taishania</taxon>
    </lineage>
</organism>
<dbReference type="Gene3D" id="3.40.710.10">
    <property type="entry name" value="DD-peptidase/beta-lactamase superfamily"/>
    <property type="match status" value="1"/>
</dbReference>
<evidence type="ECO:0000313" key="7">
    <source>
        <dbReference type="Proteomes" id="UP000652681"/>
    </source>
</evidence>
<dbReference type="SUPFAM" id="SSF54184">
    <property type="entry name" value="Penicillin-binding protein 2x (pbp-2x), c-terminal domain"/>
    <property type="match status" value="1"/>
</dbReference>
<dbReference type="Proteomes" id="UP000652681">
    <property type="component" value="Unassembled WGS sequence"/>
</dbReference>
<dbReference type="PANTHER" id="PTHR30627:SF1">
    <property type="entry name" value="PEPTIDOGLYCAN D,D-TRANSPEPTIDASE FTSI"/>
    <property type="match status" value="1"/>
</dbReference>
<dbReference type="CDD" id="cd06575">
    <property type="entry name" value="PASTA_Pbp2x-like_2"/>
    <property type="match status" value="1"/>
</dbReference>
<dbReference type="SMART" id="SM00740">
    <property type="entry name" value="PASTA"/>
    <property type="match status" value="1"/>
</dbReference>
<dbReference type="AlphaFoldDB" id="A0A8J6PFT6"/>
<reference evidence="6" key="1">
    <citation type="submission" date="2020-09" db="EMBL/GenBank/DDBJ databases">
        <title>Taishania pollutisoli gen. nov., sp. nov., Isolated from Tetrabromobisphenol A-Contaminated Soil.</title>
        <authorList>
            <person name="Chen Q."/>
        </authorList>
    </citation>
    <scope>NUCLEOTIDE SEQUENCE</scope>
    <source>
        <strain evidence="6">CZZ-1</strain>
    </source>
</reference>
<feature type="domain" description="PASTA" evidence="5">
    <location>
        <begin position="659"/>
        <end position="713"/>
    </location>
</feature>
<dbReference type="Gene3D" id="3.30.450.330">
    <property type="match status" value="1"/>
</dbReference>
<dbReference type="GO" id="GO:0004180">
    <property type="term" value="F:carboxypeptidase activity"/>
    <property type="evidence" value="ECO:0007669"/>
    <property type="project" value="UniProtKB-KW"/>
</dbReference>
<comment type="caution">
    <text evidence="6">The sequence shown here is derived from an EMBL/GenBank/DDBJ whole genome shotgun (WGS) entry which is preliminary data.</text>
</comment>
<keyword evidence="2" id="KW-0121">Carboxypeptidase</keyword>
<dbReference type="InterPro" id="IPR005311">
    <property type="entry name" value="PBP_dimer"/>
</dbReference>
<dbReference type="EMBL" id="JACVEL010000013">
    <property type="protein sequence ID" value="MBC9813685.1"/>
    <property type="molecule type" value="Genomic_DNA"/>
</dbReference>
<evidence type="ECO:0000256" key="2">
    <source>
        <dbReference type="ARBA" id="ARBA00022645"/>
    </source>
</evidence>
<protein>
    <submittedName>
        <fullName evidence="6">Transpeptidase family protein</fullName>
    </submittedName>
</protein>
<accession>A0A8J6PFT6</accession>
<comment type="subcellular location">
    <subcellularLocation>
        <location evidence="1">Membrane</location>
    </subcellularLocation>
</comment>
<dbReference type="InterPro" id="IPR012338">
    <property type="entry name" value="Beta-lactam/transpept-like"/>
</dbReference>
<name>A0A8J6PFT6_9FLAO</name>
<evidence type="ECO:0000256" key="1">
    <source>
        <dbReference type="ARBA" id="ARBA00004370"/>
    </source>
</evidence>
<dbReference type="GO" id="GO:0008658">
    <property type="term" value="F:penicillin binding"/>
    <property type="evidence" value="ECO:0007669"/>
    <property type="project" value="InterPro"/>
</dbReference>
<dbReference type="Pfam" id="PF00905">
    <property type="entry name" value="Transpeptidase"/>
    <property type="match status" value="1"/>
</dbReference>
<dbReference type="SUPFAM" id="SSF56519">
    <property type="entry name" value="Penicillin binding protein dimerisation domain"/>
    <property type="match status" value="1"/>
</dbReference>
<proteinExistence type="predicted"/>
<dbReference type="InterPro" id="IPR050515">
    <property type="entry name" value="Beta-lactam/transpept"/>
</dbReference>
<dbReference type="InterPro" id="IPR001460">
    <property type="entry name" value="PCN-bd_Tpept"/>
</dbReference>
<feature type="transmembrane region" description="Helical" evidence="4">
    <location>
        <begin position="20"/>
        <end position="42"/>
    </location>
</feature>
<keyword evidence="4" id="KW-1133">Transmembrane helix</keyword>
<keyword evidence="3 4" id="KW-0472">Membrane</keyword>
<dbReference type="PANTHER" id="PTHR30627">
    <property type="entry name" value="PEPTIDOGLYCAN D,D-TRANSPEPTIDASE"/>
    <property type="match status" value="1"/>
</dbReference>
<dbReference type="Pfam" id="PF03717">
    <property type="entry name" value="PBP_dimer"/>
    <property type="match status" value="1"/>
</dbReference>